<evidence type="ECO:0000256" key="7">
    <source>
        <dbReference type="ARBA" id="ARBA00022777"/>
    </source>
</evidence>
<dbReference type="SUPFAM" id="SSF54277">
    <property type="entry name" value="CAD &amp; PB1 domains"/>
    <property type="match status" value="1"/>
</dbReference>
<dbReference type="Gene3D" id="3.10.20.90">
    <property type="entry name" value="Phosphatidylinositol 3-kinase Catalytic Subunit, Chain A, domain 1"/>
    <property type="match status" value="1"/>
</dbReference>
<dbReference type="KEGG" id="atr:18444205"/>
<dbReference type="eggNOG" id="KOG0192">
    <property type="taxonomic scope" value="Eukaryota"/>
</dbReference>
<keyword evidence="6 10" id="KW-0547">Nucleotide-binding</keyword>
<dbReference type="Gene3D" id="1.10.510.10">
    <property type="entry name" value="Transferase(Phosphotransferase) domain 1"/>
    <property type="match status" value="1"/>
</dbReference>
<accession>U5D0X4</accession>
<dbReference type="Gene3D" id="3.30.200.20">
    <property type="entry name" value="Phosphorylase Kinase, domain 1"/>
    <property type="match status" value="1"/>
</dbReference>
<dbReference type="OrthoDB" id="4062651at2759"/>
<dbReference type="SMART" id="SM00220">
    <property type="entry name" value="S_TKc"/>
    <property type="match status" value="1"/>
</dbReference>
<dbReference type="GO" id="GO:0007165">
    <property type="term" value="P:signal transduction"/>
    <property type="evidence" value="ECO:0000318"/>
    <property type="project" value="GO_Central"/>
</dbReference>
<dbReference type="PROSITE" id="PS50011">
    <property type="entry name" value="PROTEIN_KINASE_DOM"/>
    <property type="match status" value="1"/>
</dbReference>
<dbReference type="Proteomes" id="UP000017836">
    <property type="component" value="Unassembled WGS sequence"/>
</dbReference>
<evidence type="ECO:0000313" key="13">
    <source>
        <dbReference type="EMBL" id="ERN15910.1"/>
    </source>
</evidence>
<keyword evidence="5" id="KW-0808">Transferase</keyword>
<dbReference type="PROSITE" id="PS00107">
    <property type="entry name" value="PROTEIN_KINASE_ATP"/>
    <property type="match status" value="1"/>
</dbReference>
<dbReference type="PROSITE" id="PS00108">
    <property type="entry name" value="PROTEIN_KINASE_ST"/>
    <property type="match status" value="1"/>
</dbReference>
<dbReference type="CDD" id="cd06410">
    <property type="entry name" value="PB1_UP2"/>
    <property type="match status" value="1"/>
</dbReference>
<dbReference type="GO" id="GO:0009734">
    <property type="term" value="P:auxin-activated signaling pathway"/>
    <property type="evidence" value="ECO:0007669"/>
    <property type="project" value="UniProtKB-KW"/>
</dbReference>
<keyword evidence="3" id="KW-0723">Serine/threonine-protein kinase</keyword>
<evidence type="ECO:0000259" key="12">
    <source>
        <dbReference type="PROSITE" id="PS50011"/>
    </source>
</evidence>
<evidence type="ECO:0000256" key="2">
    <source>
        <dbReference type="ARBA" id="ARBA00022490"/>
    </source>
</evidence>
<gene>
    <name evidence="13" type="ORF">AMTR_s00039p00222500</name>
</gene>
<feature type="compositionally biased region" description="Polar residues" evidence="11">
    <location>
        <begin position="131"/>
        <end position="143"/>
    </location>
</feature>
<organism evidence="13 14">
    <name type="scientific">Amborella trichopoda</name>
    <dbReference type="NCBI Taxonomy" id="13333"/>
    <lineage>
        <taxon>Eukaryota</taxon>
        <taxon>Viridiplantae</taxon>
        <taxon>Streptophyta</taxon>
        <taxon>Embryophyta</taxon>
        <taxon>Tracheophyta</taxon>
        <taxon>Spermatophyta</taxon>
        <taxon>Magnoliopsida</taxon>
        <taxon>Amborellales</taxon>
        <taxon>Amborellaceae</taxon>
        <taxon>Amborella</taxon>
    </lineage>
</organism>
<evidence type="ECO:0000256" key="11">
    <source>
        <dbReference type="SAM" id="MobiDB-lite"/>
    </source>
</evidence>
<evidence type="ECO:0000256" key="5">
    <source>
        <dbReference type="ARBA" id="ARBA00022679"/>
    </source>
</evidence>
<evidence type="ECO:0000256" key="1">
    <source>
        <dbReference type="ARBA" id="ARBA00004496"/>
    </source>
</evidence>
<feature type="compositionally biased region" description="Polar residues" evidence="11">
    <location>
        <begin position="752"/>
        <end position="764"/>
    </location>
</feature>
<name>U5D0X4_AMBTC</name>
<dbReference type="SMART" id="SM00666">
    <property type="entry name" value="PB1"/>
    <property type="match status" value="1"/>
</dbReference>
<feature type="compositionally biased region" description="Basic and acidic residues" evidence="11">
    <location>
        <begin position="767"/>
        <end position="778"/>
    </location>
</feature>
<keyword evidence="7" id="KW-0418">Kinase</keyword>
<dbReference type="PRINTS" id="PR00109">
    <property type="entry name" value="TYRKINASE"/>
</dbReference>
<dbReference type="GO" id="GO:0004672">
    <property type="term" value="F:protein kinase activity"/>
    <property type="evidence" value="ECO:0000318"/>
    <property type="project" value="GO_Central"/>
</dbReference>
<dbReference type="Pfam" id="PF00564">
    <property type="entry name" value="PB1"/>
    <property type="match status" value="1"/>
</dbReference>
<dbReference type="InterPro" id="IPR000719">
    <property type="entry name" value="Prot_kinase_dom"/>
</dbReference>
<keyword evidence="4" id="KW-0597">Phosphoprotein</keyword>
<feature type="region of interest" description="Disordered" evidence="11">
    <location>
        <begin position="752"/>
        <end position="778"/>
    </location>
</feature>
<dbReference type="FunFam" id="3.10.20.90:FF:000058">
    <property type="entry name" value="Octicosapeptide/phox/Bem1p domain kinase superfamily protein"/>
    <property type="match status" value="1"/>
</dbReference>
<evidence type="ECO:0000256" key="6">
    <source>
        <dbReference type="ARBA" id="ARBA00022741"/>
    </source>
</evidence>
<reference evidence="14" key="1">
    <citation type="journal article" date="2013" name="Science">
        <title>The Amborella genome and the evolution of flowering plants.</title>
        <authorList>
            <consortium name="Amborella Genome Project"/>
        </authorList>
    </citation>
    <scope>NUCLEOTIDE SEQUENCE [LARGE SCALE GENOMIC DNA]</scope>
</reference>
<feature type="region of interest" description="Disordered" evidence="11">
    <location>
        <begin position="436"/>
        <end position="457"/>
    </location>
</feature>
<dbReference type="GO" id="GO:0010928">
    <property type="term" value="P:regulation of auxin mediated signaling pathway"/>
    <property type="evidence" value="ECO:0007669"/>
    <property type="project" value="UniProtKB-ARBA"/>
</dbReference>
<comment type="subcellular location">
    <subcellularLocation>
        <location evidence="1">Cytoplasm</location>
    </subcellularLocation>
</comment>
<dbReference type="GO" id="GO:0005737">
    <property type="term" value="C:cytoplasm"/>
    <property type="evidence" value="ECO:0000318"/>
    <property type="project" value="GO_Central"/>
</dbReference>
<evidence type="ECO:0000256" key="3">
    <source>
        <dbReference type="ARBA" id="ARBA00022527"/>
    </source>
</evidence>
<evidence type="ECO:0000256" key="8">
    <source>
        <dbReference type="ARBA" id="ARBA00022840"/>
    </source>
</evidence>
<dbReference type="FunFam" id="3.30.200.20:FF:000081">
    <property type="entry name" value="Octicosapeptide/phox/Bem1p domain kinase superfamily protein"/>
    <property type="match status" value="1"/>
</dbReference>
<feature type="binding site" evidence="10">
    <location>
        <position position="1079"/>
    </location>
    <ligand>
        <name>ATP</name>
        <dbReference type="ChEBI" id="CHEBI:30616"/>
    </ligand>
</feature>
<dbReference type="FunFam" id="1.10.510.10:FF:000142">
    <property type="entry name" value="Octicosapeptide/phox/Bem1p domain kinase superfamily protein"/>
    <property type="match status" value="1"/>
</dbReference>
<dbReference type="InterPro" id="IPR008271">
    <property type="entry name" value="Ser/Thr_kinase_AS"/>
</dbReference>
<feature type="region of interest" description="Disordered" evidence="11">
    <location>
        <begin position="131"/>
        <end position="168"/>
    </location>
</feature>
<proteinExistence type="predicted"/>
<evidence type="ECO:0000256" key="4">
    <source>
        <dbReference type="ARBA" id="ARBA00022553"/>
    </source>
</evidence>
<dbReference type="OMA" id="ERIFYSE"/>
<feature type="region of interest" description="Disordered" evidence="11">
    <location>
        <begin position="559"/>
        <end position="580"/>
    </location>
</feature>
<dbReference type="InterPro" id="IPR001245">
    <property type="entry name" value="Ser-Thr/Tyr_kinase_cat_dom"/>
</dbReference>
<feature type="compositionally biased region" description="Low complexity" evidence="11">
    <location>
        <begin position="147"/>
        <end position="163"/>
    </location>
</feature>
<dbReference type="GO" id="GO:0005524">
    <property type="term" value="F:ATP binding"/>
    <property type="evidence" value="ECO:0007669"/>
    <property type="project" value="UniProtKB-UniRule"/>
</dbReference>
<evidence type="ECO:0000256" key="10">
    <source>
        <dbReference type="PROSITE-ProRule" id="PRU10141"/>
    </source>
</evidence>
<dbReference type="InterPro" id="IPR011009">
    <property type="entry name" value="Kinase-like_dom_sf"/>
</dbReference>
<feature type="region of interest" description="Disordered" evidence="11">
    <location>
        <begin position="361"/>
        <end position="382"/>
    </location>
</feature>
<protein>
    <recommendedName>
        <fullName evidence="12">Protein kinase domain-containing protein</fullName>
    </recommendedName>
</protein>
<evidence type="ECO:0000256" key="9">
    <source>
        <dbReference type="ARBA" id="ARBA00023294"/>
    </source>
</evidence>
<dbReference type="HOGENOM" id="CLU_003108_0_1_1"/>
<keyword evidence="8 10" id="KW-0067">ATP-binding</keyword>
<dbReference type="PANTHER" id="PTHR23257:SF963">
    <property type="entry name" value="AT08303P"/>
    <property type="match status" value="1"/>
</dbReference>
<dbReference type="EMBL" id="KI392495">
    <property type="protein sequence ID" value="ERN15910.1"/>
    <property type="molecule type" value="Genomic_DNA"/>
</dbReference>
<dbReference type="CDD" id="cd13999">
    <property type="entry name" value="STKc_MAP3K-like"/>
    <property type="match status" value="1"/>
</dbReference>
<dbReference type="Pfam" id="PF07714">
    <property type="entry name" value="PK_Tyr_Ser-Thr"/>
    <property type="match status" value="1"/>
</dbReference>
<dbReference type="Gramene" id="ERN15910">
    <property type="protein sequence ID" value="ERN15910"/>
    <property type="gene ID" value="AMTR_s00039p00222500"/>
</dbReference>
<keyword evidence="9" id="KW-0927">Auxin signaling pathway</keyword>
<feature type="domain" description="Protein kinase" evidence="12">
    <location>
        <begin position="1048"/>
        <end position="1313"/>
    </location>
</feature>
<dbReference type="InterPro" id="IPR050167">
    <property type="entry name" value="Ser_Thr_protein_kinase"/>
</dbReference>
<dbReference type="PANTHER" id="PTHR23257">
    <property type="entry name" value="SERINE-THREONINE PROTEIN KINASE"/>
    <property type="match status" value="1"/>
</dbReference>
<dbReference type="SUPFAM" id="SSF56112">
    <property type="entry name" value="Protein kinase-like (PK-like)"/>
    <property type="match status" value="1"/>
</dbReference>
<dbReference type="InterPro" id="IPR017441">
    <property type="entry name" value="Protein_kinase_ATP_BS"/>
</dbReference>
<dbReference type="InterPro" id="IPR000270">
    <property type="entry name" value="PB1_dom"/>
</dbReference>
<dbReference type="GO" id="GO:0004674">
    <property type="term" value="F:protein serine/threonine kinase activity"/>
    <property type="evidence" value="ECO:0007669"/>
    <property type="project" value="UniProtKB-KW"/>
</dbReference>
<feature type="region of interest" description="Disordered" evidence="11">
    <location>
        <begin position="99"/>
        <end position="119"/>
    </location>
</feature>
<feature type="compositionally biased region" description="Polar residues" evidence="11">
    <location>
        <begin position="559"/>
        <end position="576"/>
    </location>
</feature>
<evidence type="ECO:0000313" key="14">
    <source>
        <dbReference type="Proteomes" id="UP000017836"/>
    </source>
</evidence>
<keyword evidence="14" id="KW-1185">Reference proteome</keyword>
<keyword evidence="2" id="KW-0963">Cytoplasm</keyword>
<sequence length="1334" mass="147059">MERPLEGLKEQRNAYMWMNPSCPTMSGSAPKPTSHNYSVQTGEEFAIEFLRKDSVRSPSNQNEMNKEVPTQTTCEDLTGILGLGRMVSGNGSDMPIFLGERGSSDEIEQMGYSDTKNISKSRRLSANSLGEYSTDQAPITPISQLAPPISHSRSPSEPSGSRPYGLGTSDNAQIGKMKLLCSFGGRILPRPSDGKLRYVGGETRIVTVSKDISWHDLMQKTLSVHNQYHTIKYQLPGEDLDALVSVSSDEDLQNMMEEYNGLENVDGSQRLRIFLISGNESDTGSFDMRAARRNSDLQYVVAVNGILEQSLRKGSNGHGLSSPLAHGMDVGNEVSSSMVYTDKRPPALSSNFTAHFLHNAVKSPSSSPPMSPLPKLSKIPRERSFDRLSQEEDENYTILTARPPQYSRAMDELGSIPKSTMSPQFLPMVSRSGKIVGSPAKPPLEVVPSPNQSTMPERMSSLGISQRQGAIAKSEQIPLGNDLKQQNSSYDPESGQFQLSEDPIFPSIYVPVDPPKPFVLRTDVDSTPSESESDGYTLYGQPVLQERVYRSEFYPRQQVESQNRLSRSNESINSQHGLPHALSDSHLQTHVRESIYRFHEGTPTDCANIPGQSTDSFCSFVGQNTLREGLVQFQRYKEMAGAMYQATQPPLTATSTSERLGSLNLPNHIDFQEGKESMLLTGEPHKIEEQGTASNIGLGYHCQEPVSSQAAVNFIGEEGLLSPQDKVKPFINIEVQPPDDLKKSGLLQREVTSSPILESKSPNLESKIPDSHRKLPQHEDIKKLSSNFTASSQKSAIDQQDNLEGTLKGVLGTNDEETKPTFELSSRDFPGIATLDKAFDSDIKQDLANNKYQEENTSSCLLPTNFPEGIIIPDGFPTTRAGADSELSSLLKTTPVSAFDDRGSMDWPFFATSGVDGVQRTEVSLLDQDLMSYKPSKAEDASLVQSAHQNTVDGHVHVVVEDVTDKVPSDLCSSPATVPHVLHEEIDDAPVEEMPYPRISDVGSVSSESDSEDAKIDNRDIDESITDAAIAEIEAGLYGLQIIKNADLEELRELGSGTFGTVYHGKWRGSDVAIKRIKKSCFAGRLSEQERLTDDFWREAKILSKLHHPNVVAFYGIVPDGAGGTLATVTEYMVNGSLRHVLLRKDRNLDRRRRLIIAMDAAFGMEYLHSKSIVHFDLKCDNLLVNMRDSQRPICKVGDFGLSRIKRNTLVSGGVRGTLPWMAPELLNGSSSRVSEKVDVFSFGIALWEILTGEEPYANMHYGAIIGGIVNNTLRPPIPNWCDADWRRLMEECWSPDPSARPSFTEITNRLRIMSASIQPKSSTKIVNPSDLSG</sequence>